<dbReference type="PANTHER" id="PTHR13696">
    <property type="entry name" value="P-LOOP CONTAINING NUCLEOSIDE TRIPHOSPHATE HYDROLASE"/>
    <property type="match status" value="1"/>
</dbReference>
<evidence type="ECO:0000313" key="2">
    <source>
        <dbReference type="Proteomes" id="UP000322110"/>
    </source>
</evidence>
<dbReference type="PANTHER" id="PTHR13696:SF99">
    <property type="entry name" value="COBYRINIC ACID AC-DIAMIDE SYNTHASE"/>
    <property type="match status" value="1"/>
</dbReference>
<evidence type="ECO:0000313" key="1">
    <source>
        <dbReference type="EMBL" id="KAA2214447.1"/>
    </source>
</evidence>
<dbReference type="InterPro" id="IPR050678">
    <property type="entry name" value="DNA_Partitioning_ATPase"/>
</dbReference>
<dbReference type="SUPFAM" id="SSF52540">
    <property type="entry name" value="P-loop containing nucleoside triphosphate hydrolases"/>
    <property type="match status" value="1"/>
</dbReference>
<proteinExistence type="predicted"/>
<keyword evidence="2" id="KW-1185">Reference proteome</keyword>
<sequence length="283" mass="29472">MPLILIASPKGGVGKTTLAANLADTLRRQGRPTLLLDLDPQNALRLHFGIPVQDGAGYMADRAARPDWRAHLRQVAPGLLLLPHGAVELRAALENALAMEHDPALLLAPLREMLADPSVLVVADLPPGPSAALQATAPFASLVLTVLQSEAISAAMLAEVESGRFLGSGTLPALFAGRLHFLLNGVDLQSRLSRSTAETVAQHLGPRLLGAVSRDEALAEALAYQRPLLDHAPASAAAADLRQVAAAVEALLPAPVARPVQPAAPAQPQHAAAFPLTASRGAW</sequence>
<protein>
    <submittedName>
        <fullName evidence="1">Cellulose synthase operon protein YhjQ</fullName>
    </submittedName>
</protein>
<dbReference type="Proteomes" id="UP000322110">
    <property type="component" value="Unassembled WGS sequence"/>
</dbReference>
<reference evidence="1 2" key="1">
    <citation type="journal article" date="2015" name="Int. J. Syst. Evol. Microbiol.">
        <title>Roseomonas oryzae sp. nov., isolated from paddy rhizosphere soil.</title>
        <authorList>
            <person name="Ramaprasad E.V."/>
            <person name="Sasikala Ch."/>
            <person name="Ramana Ch.V."/>
        </authorList>
    </citation>
    <scope>NUCLEOTIDE SEQUENCE [LARGE SCALE GENOMIC DNA]</scope>
    <source>
        <strain evidence="1 2">KCTC 42542</strain>
    </source>
</reference>
<name>A0A5B2TIX4_9PROT</name>
<accession>A0A5B2TIX4</accession>
<dbReference type="InterPro" id="IPR017746">
    <property type="entry name" value="Cellulose_synthase_operon_BcsQ"/>
</dbReference>
<dbReference type="RefSeq" id="WP_149810384.1">
    <property type="nucleotide sequence ID" value="NZ_VUKA01000001.1"/>
</dbReference>
<dbReference type="Pfam" id="PF06564">
    <property type="entry name" value="CBP_BcsQ"/>
    <property type="match status" value="1"/>
</dbReference>
<comment type="caution">
    <text evidence="1">The sequence shown here is derived from an EMBL/GenBank/DDBJ whole genome shotgun (WGS) entry which is preliminary data.</text>
</comment>
<dbReference type="EMBL" id="VUKA01000001">
    <property type="protein sequence ID" value="KAA2214447.1"/>
    <property type="molecule type" value="Genomic_DNA"/>
</dbReference>
<dbReference type="AlphaFoldDB" id="A0A5B2TIX4"/>
<gene>
    <name evidence="1" type="primary">yhjQ</name>
    <name evidence="1" type="ORF">F0Q34_01605</name>
</gene>
<dbReference type="OrthoDB" id="5288747at2"/>
<dbReference type="Gene3D" id="3.40.50.300">
    <property type="entry name" value="P-loop containing nucleotide triphosphate hydrolases"/>
    <property type="match status" value="1"/>
</dbReference>
<dbReference type="NCBIfam" id="TIGR03371">
    <property type="entry name" value="cellulose_yhjQ"/>
    <property type="match status" value="1"/>
</dbReference>
<dbReference type="CDD" id="cd02042">
    <property type="entry name" value="ParAB_family"/>
    <property type="match status" value="1"/>
</dbReference>
<dbReference type="InterPro" id="IPR027417">
    <property type="entry name" value="P-loop_NTPase"/>
</dbReference>
<organism evidence="1 2">
    <name type="scientific">Teichococcus oryzae</name>
    <dbReference type="NCBI Taxonomy" id="1608942"/>
    <lineage>
        <taxon>Bacteria</taxon>
        <taxon>Pseudomonadati</taxon>
        <taxon>Pseudomonadota</taxon>
        <taxon>Alphaproteobacteria</taxon>
        <taxon>Acetobacterales</taxon>
        <taxon>Roseomonadaceae</taxon>
        <taxon>Roseomonas</taxon>
    </lineage>
</organism>